<dbReference type="InterPro" id="IPR050706">
    <property type="entry name" value="Cyclic-di-GMP_PDE-like"/>
</dbReference>
<evidence type="ECO:0000259" key="3">
    <source>
        <dbReference type="PROSITE" id="PS50887"/>
    </source>
</evidence>
<dbReference type="Pfam" id="PF00990">
    <property type="entry name" value="GGDEF"/>
    <property type="match status" value="1"/>
</dbReference>
<dbReference type="PANTHER" id="PTHR33121">
    <property type="entry name" value="CYCLIC DI-GMP PHOSPHODIESTERASE PDEF"/>
    <property type="match status" value="1"/>
</dbReference>
<dbReference type="EMBL" id="JACOPE010000001">
    <property type="protein sequence ID" value="MBC5682396.1"/>
    <property type="molecule type" value="Genomic_DNA"/>
</dbReference>
<dbReference type="InterPro" id="IPR029787">
    <property type="entry name" value="Nucleotide_cyclase"/>
</dbReference>
<dbReference type="Pfam" id="PF00563">
    <property type="entry name" value="EAL"/>
    <property type="match status" value="1"/>
</dbReference>
<dbReference type="InterPro" id="IPR043128">
    <property type="entry name" value="Rev_trsase/Diguanyl_cyclase"/>
</dbReference>
<evidence type="ECO:0000256" key="1">
    <source>
        <dbReference type="SAM" id="Phobius"/>
    </source>
</evidence>
<dbReference type="RefSeq" id="WP_186864444.1">
    <property type="nucleotide sequence ID" value="NZ_JACOPE010000001.1"/>
</dbReference>
<feature type="transmembrane region" description="Helical" evidence="1">
    <location>
        <begin position="58"/>
        <end position="81"/>
    </location>
</feature>
<proteinExistence type="predicted"/>
<dbReference type="InterPro" id="IPR001633">
    <property type="entry name" value="EAL_dom"/>
</dbReference>
<dbReference type="SUPFAM" id="SSF55073">
    <property type="entry name" value="Nucleotide cyclase"/>
    <property type="match status" value="1"/>
</dbReference>
<dbReference type="SMART" id="SM00052">
    <property type="entry name" value="EAL"/>
    <property type="match status" value="1"/>
</dbReference>
<evidence type="ECO:0000259" key="2">
    <source>
        <dbReference type="PROSITE" id="PS50883"/>
    </source>
</evidence>
<dbReference type="PROSITE" id="PS50883">
    <property type="entry name" value="EAL"/>
    <property type="match status" value="1"/>
</dbReference>
<dbReference type="SUPFAM" id="SSF141868">
    <property type="entry name" value="EAL domain-like"/>
    <property type="match status" value="1"/>
</dbReference>
<feature type="transmembrane region" description="Helical" evidence="1">
    <location>
        <begin position="145"/>
        <end position="163"/>
    </location>
</feature>
<feature type="domain" description="GGDEF" evidence="3">
    <location>
        <begin position="370"/>
        <end position="498"/>
    </location>
</feature>
<keyword evidence="1" id="KW-0472">Membrane</keyword>
<name>A0ABR7G6J6_9FIRM</name>
<dbReference type="PROSITE" id="PS50887">
    <property type="entry name" value="GGDEF"/>
    <property type="match status" value="1"/>
</dbReference>
<protein>
    <submittedName>
        <fullName evidence="4">EAL domain-containing protein</fullName>
    </submittedName>
</protein>
<feature type="transmembrane region" description="Helical" evidence="1">
    <location>
        <begin position="34"/>
        <end position="52"/>
    </location>
</feature>
<feature type="transmembrane region" description="Helical" evidence="1">
    <location>
        <begin position="93"/>
        <end position="114"/>
    </location>
</feature>
<dbReference type="InterPro" id="IPR000160">
    <property type="entry name" value="GGDEF_dom"/>
</dbReference>
<evidence type="ECO:0000313" key="5">
    <source>
        <dbReference type="Proteomes" id="UP000631576"/>
    </source>
</evidence>
<comment type="caution">
    <text evidence="4">The sequence shown here is derived from an EMBL/GenBank/DDBJ whole genome shotgun (WGS) entry which is preliminary data.</text>
</comment>
<sequence length="762" mass="88224">MFIVRGINILGCVLLGICADRARRKNGELAKSVWVYEMAACACAILSTMYIYTSNPQVATVLKSLLMAGVDWLLLLLMAFTQRYTEQFKEVRFIRNAMIVYASLDTLFALANIWSKQIFYVEITADAQKQIYYGSWQYVRMMHSIYAVGIIAIMLLTYCIVILKTSRFYRIRYTMIGLAFLLDGIASIFAVRIRGEYNLSFVFFSITSVFIYYFSLCYVPNELLQKTFALLIQESNSGIICFDNLGRCIYCNDVVKELCQIGEDLGTIERQYRKWYTGNKEDFVQSSIIYHTAYGGKTGKDRKFEIVVTQLHDEKDVVVGVCFTFYDRTKEQEKLEYEQYRATHDGLTGMLNKEQFYEETYQLLHKYSDESFYILYTNIESFKFVNDIFGIAKGDEILCRQAASMESYGTEKVLCARIQGDHFAMCIPESEFSTERISDAIQKIEEEFTSNVFHLRIYAGVYEVGDIEEPISIMCDKANIAGGTIKNNYQKRIAFYNTVQLIQSLKEKSIIGEFECALNKEEFAMFLQPQVDVKGQIQGAEALVRWIHPEKGVVAPGRFMDTLEKTGLVYKLDKYMWEKAAQKLKEWKQKEIPYYISVNISTKDFFFLDIYETFVQLIEQYEIEPERLKLEITETTLMSDFKENMKILGKLQAYGFQIEIDDFGSGYSSLNMLRNIKANVLKIDRDFLVATENEVRDQDILQSIIVLAEKIGMSVIVEGVETKKQLEMLIGMGCRLFQGYYFSKPLSVEKFEEFLNSNQHEF</sequence>
<accession>A0ABR7G6J6</accession>
<dbReference type="Proteomes" id="UP000631576">
    <property type="component" value="Unassembled WGS sequence"/>
</dbReference>
<evidence type="ECO:0000313" key="4">
    <source>
        <dbReference type="EMBL" id="MBC5682396.1"/>
    </source>
</evidence>
<dbReference type="InterPro" id="IPR035919">
    <property type="entry name" value="EAL_sf"/>
</dbReference>
<organism evidence="4 5">
    <name type="scientific">Ruminococcus hominis</name>
    <dbReference type="NCBI Taxonomy" id="2763065"/>
    <lineage>
        <taxon>Bacteria</taxon>
        <taxon>Bacillati</taxon>
        <taxon>Bacillota</taxon>
        <taxon>Clostridia</taxon>
        <taxon>Eubacteriales</taxon>
        <taxon>Oscillospiraceae</taxon>
        <taxon>Ruminococcus</taxon>
    </lineage>
</organism>
<keyword evidence="1" id="KW-0812">Transmembrane</keyword>
<dbReference type="SMART" id="SM00267">
    <property type="entry name" value="GGDEF"/>
    <property type="match status" value="1"/>
</dbReference>
<feature type="domain" description="EAL" evidence="2">
    <location>
        <begin position="507"/>
        <end position="759"/>
    </location>
</feature>
<dbReference type="Gene3D" id="3.20.20.450">
    <property type="entry name" value="EAL domain"/>
    <property type="match status" value="1"/>
</dbReference>
<feature type="transmembrane region" description="Helical" evidence="1">
    <location>
        <begin position="199"/>
        <end position="219"/>
    </location>
</feature>
<dbReference type="PANTHER" id="PTHR33121:SF70">
    <property type="entry name" value="SIGNALING PROTEIN YKOW"/>
    <property type="match status" value="1"/>
</dbReference>
<keyword evidence="1" id="KW-1133">Transmembrane helix</keyword>
<gene>
    <name evidence="4" type="ORF">H8S40_02185</name>
</gene>
<reference evidence="4 5" key="1">
    <citation type="submission" date="2020-08" db="EMBL/GenBank/DDBJ databases">
        <title>Genome public.</title>
        <authorList>
            <person name="Liu C."/>
            <person name="Sun Q."/>
        </authorList>
    </citation>
    <scope>NUCLEOTIDE SEQUENCE [LARGE SCALE GENOMIC DNA]</scope>
    <source>
        <strain evidence="4 5">NSJ-13</strain>
    </source>
</reference>
<dbReference type="NCBIfam" id="TIGR00254">
    <property type="entry name" value="GGDEF"/>
    <property type="match status" value="1"/>
</dbReference>
<keyword evidence="5" id="KW-1185">Reference proteome</keyword>
<dbReference type="CDD" id="cd01948">
    <property type="entry name" value="EAL"/>
    <property type="match status" value="1"/>
</dbReference>
<dbReference type="Gene3D" id="3.30.70.270">
    <property type="match status" value="1"/>
</dbReference>